<name>A0A2P7BBE8_9HYPH</name>
<proteinExistence type="predicted"/>
<evidence type="ECO:0000313" key="4">
    <source>
        <dbReference type="Proteomes" id="UP000241444"/>
    </source>
</evidence>
<comment type="caution">
    <text evidence="3">The sequence shown here is derived from an EMBL/GenBank/DDBJ whole genome shotgun (WGS) entry which is preliminary data.</text>
</comment>
<dbReference type="AlphaFoldDB" id="A0A2P7BBE8"/>
<dbReference type="PANTHER" id="PTHR46401:SF2">
    <property type="entry name" value="GLYCOSYLTRANSFERASE WBBK-RELATED"/>
    <property type="match status" value="1"/>
</dbReference>
<dbReference type="Gene3D" id="3.40.50.2000">
    <property type="entry name" value="Glycogen Phosphorylase B"/>
    <property type="match status" value="1"/>
</dbReference>
<sequence>MPYLRVLREVPQVSFISDVARVAYIDRIVRLHDRAGPVIPLGGDGLGTSKNKFDSGKRTFTFIGEIEPRQNVAAILLAFEKLWDAEVDASLMIVGKVDPQAPEEAAILERLKGRAQFTHVTEATEEALREILSGSRATISVGSADGFGVRPYESLCAAVPVIALKGIPSLDLISPGGRLTIERASPELIADAVITLLNDRVAEKLRDEASLLEVPTWNGFVRQLAAWVQHEGVEK</sequence>
<evidence type="ECO:0000259" key="2">
    <source>
        <dbReference type="Pfam" id="PF00534"/>
    </source>
</evidence>
<dbReference type="EMBL" id="PGGO01000023">
    <property type="protein sequence ID" value="PSH63739.1"/>
    <property type="molecule type" value="Genomic_DNA"/>
</dbReference>
<accession>A0A2P7BBE8</accession>
<dbReference type="InterPro" id="IPR001296">
    <property type="entry name" value="Glyco_trans_1"/>
</dbReference>
<keyword evidence="1" id="KW-0808">Transferase</keyword>
<evidence type="ECO:0000313" key="3">
    <source>
        <dbReference type="EMBL" id="PSH63739.1"/>
    </source>
</evidence>
<evidence type="ECO:0000256" key="1">
    <source>
        <dbReference type="ARBA" id="ARBA00022679"/>
    </source>
</evidence>
<dbReference type="Pfam" id="PF00534">
    <property type="entry name" value="Glycos_transf_1"/>
    <property type="match status" value="1"/>
</dbReference>
<dbReference type="GO" id="GO:0016757">
    <property type="term" value="F:glycosyltransferase activity"/>
    <property type="evidence" value="ECO:0007669"/>
    <property type="project" value="InterPro"/>
</dbReference>
<reference evidence="4" key="1">
    <citation type="submission" date="2017-11" db="EMBL/GenBank/DDBJ databases">
        <authorList>
            <person name="Kuznetsova I."/>
            <person name="Sazanova A."/>
            <person name="Chirak E."/>
            <person name="Safronova V."/>
            <person name="Willems A."/>
        </authorList>
    </citation>
    <scope>NUCLEOTIDE SEQUENCE [LARGE SCALE GENOMIC DNA]</scope>
    <source>
        <strain evidence="4">STM 196</strain>
    </source>
</reference>
<gene>
    <name evidence="3" type="ORF">CU102_23045</name>
</gene>
<protein>
    <recommendedName>
        <fullName evidence="2">Glycosyl transferase family 1 domain-containing protein</fullName>
    </recommendedName>
</protein>
<keyword evidence="4" id="KW-1185">Reference proteome</keyword>
<organism evidence="3 4">
    <name type="scientific">Phyllobacterium brassicacearum</name>
    <dbReference type="NCBI Taxonomy" id="314235"/>
    <lineage>
        <taxon>Bacteria</taxon>
        <taxon>Pseudomonadati</taxon>
        <taxon>Pseudomonadota</taxon>
        <taxon>Alphaproteobacteria</taxon>
        <taxon>Hyphomicrobiales</taxon>
        <taxon>Phyllobacteriaceae</taxon>
        <taxon>Phyllobacterium</taxon>
    </lineage>
</organism>
<dbReference type="PANTHER" id="PTHR46401">
    <property type="entry name" value="GLYCOSYLTRANSFERASE WBBK-RELATED"/>
    <property type="match status" value="1"/>
</dbReference>
<feature type="domain" description="Glycosyl transferase family 1" evidence="2">
    <location>
        <begin position="50"/>
        <end position="206"/>
    </location>
</feature>
<dbReference type="Proteomes" id="UP000241444">
    <property type="component" value="Unassembled WGS sequence"/>
</dbReference>
<dbReference type="SUPFAM" id="SSF53756">
    <property type="entry name" value="UDP-Glycosyltransferase/glycogen phosphorylase"/>
    <property type="match status" value="1"/>
</dbReference>